<protein>
    <submittedName>
        <fullName evidence="8">Putative efflux protein, MATE family</fullName>
    </submittedName>
</protein>
<dbReference type="RefSeq" id="WP_079588780.1">
    <property type="nucleotide sequence ID" value="NZ_FUYN01000001.1"/>
</dbReference>
<feature type="transmembrane region" description="Helical" evidence="7">
    <location>
        <begin position="326"/>
        <end position="345"/>
    </location>
</feature>
<evidence type="ECO:0000256" key="2">
    <source>
        <dbReference type="ARBA" id="ARBA00022448"/>
    </source>
</evidence>
<dbReference type="InterPro" id="IPR048279">
    <property type="entry name" value="MdtK-like"/>
</dbReference>
<dbReference type="GO" id="GO:0042910">
    <property type="term" value="F:xenobiotic transmembrane transporter activity"/>
    <property type="evidence" value="ECO:0007669"/>
    <property type="project" value="InterPro"/>
</dbReference>
<evidence type="ECO:0000256" key="4">
    <source>
        <dbReference type="ARBA" id="ARBA00022692"/>
    </source>
</evidence>
<name>A0A1T5A7H9_9FIRM</name>
<evidence type="ECO:0000256" key="5">
    <source>
        <dbReference type="ARBA" id="ARBA00022989"/>
    </source>
</evidence>
<evidence type="ECO:0000256" key="7">
    <source>
        <dbReference type="SAM" id="Phobius"/>
    </source>
</evidence>
<feature type="transmembrane region" description="Helical" evidence="7">
    <location>
        <begin position="399"/>
        <end position="418"/>
    </location>
</feature>
<dbReference type="CDD" id="cd13134">
    <property type="entry name" value="MATE_like_8"/>
    <property type="match status" value="1"/>
</dbReference>
<keyword evidence="3" id="KW-1003">Cell membrane</keyword>
<keyword evidence="5 7" id="KW-1133">Transmembrane helix</keyword>
<proteinExistence type="predicted"/>
<dbReference type="InterPro" id="IPR002528">
    <property type="entry name" value="MATE_fam"/>
</dbReference>
<dbReference type="PIRSF" id="PIRSF006603">
    <property type="entry name" value="DinF"/>
    <property type="match status" value="1"/>
</dbReference>
<feature type="transmembrane region" description="Helical" evidence="7">
    <location>
        <begin position="242"/>
        <end position="260"/>
    </location>
</feature>
<reference evidence="9" key="1">
    <citation type="submission" date="2017-02" db="EMBL/GenBank/DDBJ databases">
        <authorList>
            <person name="Varghese N."/>
            <person name="Submissions S."/>
        </authorList>
    </citation>
    <scope>NUCLEOTIDE SEQUENCE [LARGE SCALE GENOMIC DNA]</scope>
    <source>
        <strain evidence="9">ATCC 35199</strain>
    </source>
</reference>
<dbReference type="AlphaFoldDB" id="A0A1T5A7H9"/>
<feature type="transmembrane region" description="Helical" evidence="7">
    <location>
        <begin position="20"/>
        <end position="40"/>
    </location>
</feature>
<feature type="transmembrane region" description="Helical" evidence="7">
    <location>
        <begin position="424"/>
        <end position="441"/>
    </location>
</feature>
<sequence>MTMLEKLQINNEQKVFYRRVMMLTIPIIVQNLIASLLNLMDTVMIGRLGELYLASVGIANQYFFFFTLMLFGVNAGCSIFISQFWGKKDEVSIKKTAALAISFSFVIGILFMLAGIYFSDEIISVFNSDKAVLATGGDYLKIVAFSYIFTAITIGFAFSLRSTENTFVPMVGSIAALVVNVVLNYILIFGKLGFPAMGVKGAAIATVIARIIETMIILIYVYKKSNLLNINFSHIKMLDFKFIKIVYAGMLPVLINEFVWGLGNLTYNIIYARMGVGTAAAIQVTSTVMNLLMIVIIGLGNSAMVIVGKEIGAKREDLGKIYAKRLYKFALIIAIIIATVIFLTANDFVYFFKMSATVLNDTKRILYVNAILLLIRSYTFIMIVGVLRGAGDSKYAVKIQGLTLWTIGIPMAFIGAFILNLDVYYVVALTGMEEIVKYIFIRRRFKSGKWIHNMTN</sequence>
<accession>A0A1T5A7H9</accession>
<feature type="transmembrane region" description="Helical" evidence="7">
    <location>
        <begin position="139"/>
        <end position="160"/>
    </location>
</feature>
<dbReference type="GO" id="GO:0005886">
    <property type="term" value="C:plasma membrane"/>
    <property type="evidence" value="ECO:0007669"/>
    <property type="project" value="UniProtKB-SubCell"/>
</dbReference>
<dbReference type="NCBIfam" id="TIGR00797">
    <property type="entry name" value="matE"/>
    <property type="match status" value="1"/>
</dbReference>
<evidence type="ECO:0000313" key="8">
    <source>
        <dbReference type="EMBL" id="SKB30944.1"/>
    </source>
</evidence>
<evidence type="ECO:0000313" key="9">
    <source>
        <dbReference type="Proteomes" id="UP000243406"/>
    </source>
</evidence>
<dbReference type="InterPro" id="IPR047135">
    <property type="entry name" value="YsiQ"/>
</dbReference>
<gene>
    <name evidence="8" type="ORF">SAMN02745120_0843</name>
</gene>
<dbReference type="PANTHER" id="PTHR42925:SF2">
    <property type="entry name" value="NA+ DRIVEN MULTIDRUG EFFLUX PUMP"/>
    <property type="match status" value="1"/>
</dbReference>
<feature type="transmembrane region" description="Helical" evidence="7">
    <location>
        <begin position="60"/>
        <end position="85"/>
    </location>
</feature>
<evidence type="ECO:0000256" key="6">
    <source>
        <dbReference type="ARBA" id="ARBA00023136"/>
    </source>
</evidence>
<feature type="transmembrane region" description="Helical" evidence="7">
    <location>
        <begin position="97"/>
        <end position="119"/>
    </location>
</feature>
<feature type="transmembrane region" description="Helical" evidence="7">
    <location>
        <begin position="167"/>
        <end position="189"/>
    </location>
</feature>
<keyword evidence="9" id="KW-1185">Reference proteome</keyword>
<evidence type="ECO:0000256" key="1">
    <source>
        <dbReference type="ARBA" id="ARBA00004651"/>
    </source>
</evidence>
<feature type="transmembrane region" description="Helical" evidence="7">
    <location>
        <begin position="280"/>
        <end position="306"/>
    </location>
</feature>
<keyword evidence="2" id="KW-0813">Transport</keyword>
<comment type="subcellular location">
    <subcellularLocation>
        <location evidence="1">Cell membrane</location>
        <topology evidence="1">Multi-pass membrane protein</topology>
    </subcellularLocation>
</comment>
<dbReference type="PRINTS" id="PR00173">
    <property type="entry name" value="EDTRNSPORT"/>
</dbReference>
<dbReference type="OrthoDB" id="9780160at2"/>
<organism evidence="8 9">
    <name type="scientific">Acetoanaerobium noterae</name>
    <dbReference type="NCBI Taxonomy" id="745369"/>
    <lineage>
        <taxon>Bacteria</taxon>
        <taxon>Bacillati</taxon>
        <taxon>Bacillota</taxon>
        <taxon>Clostridia</taxon>
        <taxon>Peptostreptococcales</taxon>
        <taxon>Filifactoraceae</taxon>
        <taxon>Acetoanaerobium</taxon>
    </lineage>
</organism>
<dbReference type="Pfam" id="PF01554">
    <property type="entry name" value="MatE"/>
    <property type="match status" value="2"/>
</dbReference>
<dbReference type="EMBL" id="FUYN01000001">
    <property type="protein sequence ID" value="SKB30944.1"/>
    <property type="molecule type" value="Genomic_DNA"/>
</dbReference>
<feature type="transmembrane region" description="Helical" evidence="7">
    <location>
        <begin position="201"/>
        <end position="222"/>
    </location>
</feature>
<dbReference type="Proteomes" id="UP000243406">
    <property type="component" value="Unassembled WGS sequence"/>
</dbReference>
<dbReference type="GO" id="GO:0015297">
    <property type="term" value="F:antiporter activity"/>
    <property type="evidence" value="ECO:0007669"/>
    <property type="project" value="InterPro"/>
</dbReference>
<evidence type="ECO:0000256" key="3">
    <source>
        <dbReference type="ARBA" id="ARBA00022475"/>
    </source>
</evidence>
<keyword evidence="6 7" id="KW-0472">Membrane</keyword>
<keyword evidence="4 7" id="KW-0812">Transmembrane</keyword>
<feature type="transmembrane region" description="Helical" evidence="7">
    <location>
        <begin position="365"/>
        <end position="387"/>
    </location>
</feature>
<dbReference type="PANTHER" id="PTHR42925">
    <property type="entry name" value="MULTIDRUG AND TOXIN EFFLUX PROTEIN MATE FAMILY"/>
    <property type="match status" value="1"/>
</dbReference>